<dbReference type="EMBL" id="CATOUU010000260">
    <property type="protein sequence ID" value="CAI9922712.1"/>
    <property type="molecule type" value="Genomic_DNA"/>
</dbReference>
<evidence type="ECO:0000256" key="4">
    <source>
        <dbReference type="RuleBase" id="RU003465"/>
    </source>
</evidence>
<organism evidence="7">
    <name type="scientific">Hexamita inflata</name>
    <dbReference type="NCBI Taxonomy" id="28002"/>
    <lineage>
        <taxon>Eukaryota</taxon>
        <taxon>Metamonada</taxon>
        <taxon>Diplomonadida</taxon>
        <taxon>Hexamitidae</taxon>
        <taxon>Hexamitinae</taxon>
        <taxon>Hexamita</taxon>
    </lineage>
</organism>
<protein>
    <submittedName>
        <fullName evidence="7">Protein phosphatase 2C</fullName>
    </submittedName>
    <submittedName>
        <fullName evidence="8">Protein_phosphatase 2C</fullName>
    </submittedName>
</protein>
<dbReference type="Proteomes" id="UP001642409">
    <property type="component" value="Unassembled WGS sequence"/>
</dbReference>
<dbReference type="InterPro" id="IPR015655">
    <property type="entry name" value="PP2C"/>
</dbReference>
<evidence type="ECO:0000256" key="3">
    <source>
        <dbReference type="ARBA" id="ARBA00022912"/>
    </source>
</evidence>
<evidence type="ECO:0000313" key="10">
    <source>
        <dbReference type="EMBL" id="CAL6061857.1"/>
    </source>
</evidence>
<evidence type="ECO:0000256" key="1">
    <source>
        <dbReference type="ARBA" id="ARBA00022723"/>
    </source>
</evidence>
<dbReference type="EMBL" id="CAXDID020000210">
    <property type="protein sequence ID" value="CAL6056576.1"/>
    <property type="molecule type" value="Genomic_DNA"/>
</dbReference>
<dbReference type="AlphaFoldDB" id="A0AA86NNM1"/>
<evidence type="ECO:0000313" key="11">
    <source>
        <dbReference type="Proteomes" id="UP001642409"/>
    </source>
</evidence>
<feature type="coiled-coil region" evidence="5">
    <location>
        <begin position="26"/>
        <end position="63"/>
    </location>
</feature>
<keyword evidence="5" id="KW-0175">Coiled coil</keyword>
<gene>
    <name evidence="7" type="ORF">HINF_LOCUS10357</name>
    <name evidence="8" type="ORF">HINF_LOCUS31417</name>
    <name evidence="9" type="ORF">HINF_LOCUS47093</name>
    <name evidence="10" type="ORF">HINF_LOCUS49912</name>
</gene>
<evidence type="ECO:0000313" key="9">
    <source>
        <dbReference type="EMBL" id="CAL6056576.1"/>
    </source>
</evidence>
<keyword evidence="2 4" id="KW-0378">Hydrolase</keyword>
<dbReference type="SUPFAM" id="SSF81606">
    <property type="entry name" value="PP2C-like"/>
    <property type="match status" value="1"/>
</dbReference>
<dbReference type="EMBL" id="CAXDID020000236">
    <property type="protein sequence ID" value="CAL6061857.1"/>
    <property type="molecule type" value="Genomic_DNA"/>
</dbReference>
<evidence type="ECO:0000313" key="7">
    <source>
        <dbReference type="EMBL" id="CAI9922712.1"/>
    </source>
</evidence>
<feature type="domain" description="PPM-type phosphatase" evidence="6">
    <location>
        <begin position="80"/>
        <end position="377"/>
    </location>
</feature>
<reference evidence="7" key="1">
    <citation type="submission" date="2023-06" db="EMBL/GenBank/DDBJ databases">
        <authorList>
            <person name="Kurt Z."/>
        </authorList>
    </citation>
    <scope>NUCLEOTIDE SEQUENCE</scope>
</reference>
<comment type="caution">
    <text evidence="7">The sequence shown here is derived from an EMBL/GenBank/DDBJ whole genome shotgun (WGS) entry which is preliminary data.</text>
</comment>
<accession>A0AA86NNM1</accession>
<evidence type="ECO:0000259" key="6">
    <source>
        <dbReference type="PROSITE" id="PS51746"/>
    </source>
</evidence>
<dbReference type="Gene3D" id="3.60.40.10">
    <property type="entry name" value="PPM-type phosphatase domain"/>
    <property type="match status" value="1"/>
</dbReference>
<keyword evidence="1" id="KW-0479">Metal-binding</keyword>
<dbReference type="InterPro" id="IPR001932">
    <property type="entry name" value="PPM-type_phosphatase-like_dom"/>
</dbReference>
<keyword evidence="11" id="KW-1185">Reference proteome</keyword>
<dbReference type="PROSITE" id="PS01032">
    <property type="entry name" value="PPM_1"/>
    <property type="match status" value="1"/>
</dbReference>
<name>A0AA86NNM1_9EUKA</name>
<dbReference type="InterPro" id="IPR036457">
    <property type="entry name" value="PPM-type-like_dom_sf"/>
</dbReference>
<dbReference type="InterPro" id="IPR000222">
    <property type="entry name" value="PP2C_BS"/>
</dbReference>
<dbReference type="GO" id="GO:0046872">
    <property type="term" value="F:metal ion binding"/>
    <property type="evidence" value="ECO:0007669"/>
    <property type="project" value="UniProtKB-KW"/>
</dbReference>
<reference evidence="8 11" key="2">
    <citation type="submission" date="2024-07" db="EMBL/GenBank/DDBJ databases">
        <authorList>
            <person name="Akdeniz Z."/>
        </authorList>
    </citation>
    <scope>NUCLEOTIDE SEQUENCE [LARGE SCALE GENOMIC DNA]</scope>
</reference>
<sequence>MSGRNLTFIYSEEQIEEIGQQLPQNIQTCRSRIEEIDQQLEQYNDLIKQLDDKIRRADSLIAERCRDQPDLSSFVSEPLSVNCTTVTGRRSSNEDEEVATIVRVDGQQRYQFLGVFDGHGGIDAASYCKQQLLKKLIDTKFIGFGQLGLALQEAIIQTDQAYCEQTDKGQVGTTVACCLIDLKRGLVVAANSGDARVLIKTKSSIYTTVDHKPSDERERARLRDNFNTGVFDFGGVMRVNGTLAVSRAIGDLDFKIYGVLALPQIYEEIQYSDVDFVVVACDGMWDVISNEEAVQAVESCISGKVVGDSDVAKAVFAYFNDDLEEGDKILKSESDPAELESLKVNKKDITGKISQSLVRAAFVKNSQDNITCIVAIVDK</sequence>
<dbReference type="SMART" id="SM00332">
    <property type="entry name" value="PP2Cc"/>
    <property type="match status" value="1"/>
</dbReference>
<dbReference type="CDD" id="cd00143">
    <property type="entry name" value="PP2Cc"/>
    <property type="match status" value="1"/>
</dbReference>
<evidence type="ECO:0000256" key="5">
    <source>
        <dbReference type="SAM" id="Coils"/>
    </source>
</evidence>
<dbReference type="EMBL" id="CAXDID020000105">
    <property type="protein sequence ID" value="CAL6027630.1"/>
    <property type="molecule type" value="Genomic_DNA"/>
</dbReference>
<dbReference type="PROSITE" id="PS51746">
    <property type="entry name" value="PPM_2"/>
    <property type="match status" value="1"/>
</dbReference>
<evidence type="ECO:0000256" key="2">
    <source>
        <dbReference type="ARBA" id="ARBA00022801"/>
    </source>
</evidence>
<comment type="similarity">
    <text evidence="4">Belongs to the PP2C family.</text>
</comment>
<dbReference type="PANTHER" id="PTHR13832:SF827">
    <property type="entry name" value="PROTEIN PHOSPHATASE 1L"/>
    <property type="match status" value="1"/>
</dbReference>
<proteinExistence type="inferred from homology"/>
<dbReference type="PANTHER" id="PTHR13832">
    <property type="entry name" value="PROTEIN PHOSPHATASE 2C"/>
    <property type="match status" value="1"/>
</dbReference>
<dbReference type="GO" id="GO:0004722">
    <property type="term" value="F:protein serine/threonine phosphatase activity"/>
    <property type="evidence" value="ECO:0007669"/>
    <property type="project" value="InterPro"/>
</dbReference>
<dbReference type="Pfam" id="PF00481">
    <property type="entry name" value="PP2C"/>
    <property type="match status" value="1"/>
</dbReference>
<evidence type="ECO:0000313" key="8">
    <source>
        <dbReference type="EMBL" id="CAL6027630.1"/>
    </source>
</evidence>
<keyword evidence="3 4" id="KW-0904">Protein phosphatase</keyword>